<protein>
    <recommendedName>
        <fullName evidence="1">Mor transcription activator domain-containing protein</fullName>
    </recommendedName>
</protein>
<dbReference type="InterPro" id="IPR009057">
    <property type="entry name" value="Homeodomain-like_sf"/>
</dbReference>
<name>A0A1S2LSU0_9BACI</name>
<accession>A0A1S2LSU0</accession>
<proteinExistence type="predicted"/>
<reference evidence="2 3" key="1">
    <citation type="submission" date="2016-10" db="EMBL/GenBank/DDBJ databases">
        <title>Draft genome sequences of four alkaliphilic bacteria belonging to the Anaerobacillus genus.</title>
        <authorList>
            <person name="Bassil N.M."/>
            <person name="Lloyd J.R."/>
        </authorList>
    </citation>
    <scope>NUCLEOTIDE SEQUENCE [LARGE SCALE GENOMIC DNA]</scope>
    <source>
        <strain evidence="2 3">DSM 15340</strain>
    </source>
</reference>
<dbReference type="EMBL" id="MLQQ01000001">
    <property type="protein sequence ID" value="OIJ15599.1"/>
    <property type="molecule type" value="Genomic_DNA"/>
</dbReference>
<dbReference type="PANTHER" id="PTHR37812:SF1">
    <property type="entry name" value="MU-LIKE PROPHAGE FLUMU PROTEIN C"/>
    <property type="match status" value="1"/>
</dbReference>
<dbReference type="InterPro" id="IPR052411">
    <property type="entry name" value="c-mor_Regulatory_Protein"/>
</dbReference>
<evidence type="ECO:0000259" key="1">
    <source>
        <dbReference type="Pfam" id="PF08765"/>
    </source>
</evidence>
<evidence type="ECO:0000313" key="2">
    <source>
        <dbReference type="EMBL" id="OIJ15599.1"/>
    </source>
</evidence>
<dbReference type="SUPFAM" id="SSF46689">
    <property type="entry name" value="Homeodomain-like"/>
    <property type="match status" value="1"/>
</dbReference>
<feature type="domain" description="Mor transcription activator" evidence="1">
    <location>
        <begin position="11"/>
        <end position="94"/>
    </location>
</feature>
<dbReference type="Gene3D" id="1.10.10.60">
    <property type="entry name" value="Homeodomain-like"/>
    <property type="match status" value="1"/>
</dbReference>
<dbReference type="Pfam" id="PF08765">
    <property type="entry name" value="Mor"/>
    <property type="match status" value="1"/>
</dbReference>
<sequence>MSYKNGKDILPEKLLNELQKYIQGELIYIPKHKERARWGAKNGTRSTLRIRNEEIYRAFENGCSIRSLMKMHNLSEDSIRKIIVKIRRELVLNAQ</sequence>
<dbReference type="NCBIfam" id="NF040785">
    <property type="entry name" value="CD3324_fam"/>
    <property type="match status" value="1"/>
</dbReference>
<dbReference type="AlphaFoldDB" id="A0A1S2LSU0"/>
<dbReference type="Proteomes" id="UP000180098">
    <property type="component" value="Unassembled WGS sequence"/>
</dbReference>
<keyword evidence="3" id="KW-1185">Reference proteome</keyword>
<comment type="caution">
    <text evidence="2">The sequence shown here is derived from an EMBL/GenBank/DDBJ whole genome shotgun (WGS) entry which is preliminary data.</text>
</comment>
<dbReference type="InterPro" id="IPR014875">
    <property type="entry name" value="Mor_transcription_activator"/>
</dbReference>
<gene>
    <name evidence="2" type="ORF">BKP35_00985</name>
</gene>
<dbReference type="RefSeq" id="WP_071311524.1">
    <property type="nucleotide sequence ID" value="NZ_MLQQ01000001.1"/>
</dbReference>
<evidence type="ECO:0000313" key="3">
    <source>
        <dbReference type="Proteomes" id="UP000180098"/>
    </source>
</evidence>
<dbReference type="PANTHER" id="PTHR37812">
    <property type="entry name" value="MU-LIKE PROPHAGE FLUMU PROTEIN C"/>
    <property type="match status" value="1"/>
</dbReference>
<organism evidence="2 3">
    <name type="scientific">Anaerobacillus arseniciselenatis</name>
    <dbReference type="NCBI Taxonomy" id="85682"/>
    <lineage>
        <taxon>Bacteria</taxon>
        <taxon>Bacillati</taxon>
        <taxon>Bacillota</taxon>
        <taxon>Bacilli</taxon>
        <taxon>Bacillales</taxon>
        <taxon>Bacillaceae</taxon>
        <taxon>Anaerobacillus</taxon>
    </lineage>
</organism>
<dbReference type="OrthoDB" id="9800398at2"/>
<dbReference type="InterPro" id="IPR049739">
    <property type="entry name" value="YraL-like"/>
</dbReference>